<organism evidence="1 2">
    <name type="scientific">Haematococcus lacustris</name>
    <name type="common">Green alga</name>
    <name type="synonym">Haematococcus pluvialis</name>
    <dbReference type="NCBI Taxonomy" id="44745"/>
    <lineage>
        <taxon>Eukaryota</taxon>
        <taxon>Viridiplantae</taxon>
        <taxon>Chlorophyta</taxon>
        <taxon>core chlorophytes</taxon>
        <taxon>Chlorophyceae</taxon>
        <taxon>CS clade</taxon>
        <taxon>Chlamydomonadales</taxon>
        <taxon>Haematococcaceae</taxon>
        <taxon>Haematococcus</taxon>
    </lineage>
</organism>
<comment type="caution">
    <text evidence="1">The sequence shown here is derived from an EMBL/GenBank/DDBJ whole genome shotgun (WGS) entry which is preliminary data.</text>
</comment>
<evidence type="ECO:0000313" key="2">
    <source>
        <dbReference type="Proteomes" id="UP000485058"/>
    </source>
</evidence>
<gene>
    <name evidence="1" type="ORF">HaLaN_09527</name>
</gene>
<evidence type="ECO:0000313" key="1">
    <source>
        <dbReference type="EMBL" id="GFH13603.1"/>
    </source>
</evidence>
<dbReference type="Proteomes" id="UP000485058">
    <property type="component" value="Unassembled WGS sequence"/>
</dbReference>
<feature type="non-terminal residue" evidence="1">
    <location>
        <position position="48"/>
    </location>
</feature>
<sequence length="48" mass="5324">MLAQAEEDEWHQYEAAANQLIEQLGAALNQRDAIKGVTNRRPTSATGR</sequence>
<accession>A0A699YTW7</accession>
<reference evidence="1 2" key="1">
    <citation type="submission" date="2020-02" db="EMBL/GenBank/DDBJ databases">
        <title>Draft genome sequence of Haematococcus lacustris strain NIES-144.</title>
        <authorList>
            <person name="Morimoto D."/>
            <person name="Nakagawa S."/>
            <person name="Yoshida T."/>
            <person name="Sawayama S."/>
        </authorList>
    </citation>
    <scope>NUCLEOTIDE SEQUENCE [LARGE SCALE GENOMIC DNA]</scope>
    <source>
        <strain evidence="1 2">NIES-144</strain>
    </source>
</reference>
<name>A0A699YTW7_HAELA</name>
<dbReference type="AlphaFoldDB" id="A0A699YTW7"/>
<feature type="non-terminal residue" evidence="1">
    <location>
        <position position="1"/>
    </location>
</feature>
<dbReference type="EMBL" id="BLLF01000631">
    <property type="protein sequence ID" value="GFH13603.1"/>
    <property type="molecule type" value="Genomic_DNA"/>
</dbReference>
<protein>
    <submittedName>
        <fullName evidence="1">Uncharacterized protein</fullName>
    </submittedName>
</protein>
<keyword evidence="2" id="KW-1185">Reference proteome</keyword>
<proteinExistence type="predicted"/>